<sequence length="352" mass="37690">MALEPWEDELKGKVVLVTGASAGIGREFCLDLANAGCKIIAAARRVDRLQSLCDQINNLSSSSSSSSESNPTSSSSLRAVALELDVSADGPTIEKSIQKGWEAFGHIDALVNNAGVRVQLKGSGILFLLLSVFIGCCQDGWWTYYLGGITGLGRSLTANLCKLAFSATNVLASKKCQDIQWSGTWMPICLNCLRRNGISVMNTNLTGTWLVSKYVAKHMCDAERGGSIINISSVAGLNRGQLPGGAAYATSKAGVNTLTRVMAVEMGPHKIRVNSISPGLFKSEITEGLMQKDWLNKVMKKTVPLRDYGTSNPALTSLVRYLLHDSSEYVSGNMFIVDAGVMLPGVPIYSSI</sequence>
<dbReference type="PROSITE" id="PS00061">
    <property type="entry name" value="ADH_SHORT"/>
    <property type="match status" value="1"/>
</dbReference>
<reference evidence="2" key="1">
    <citation type="submission" date="2018-02" db="EMBL/GenBank/DDBJ databases">
        <authorList>
            <person name="Cohen D.B."/>
            <person name="Kent A.D."/>
        </authorList>
    </citation>
    <scope>NUCLEOTIDE SEQUENCE</scope>
</reference>
<dbReference type="Gene3D" id="3.40.50.720">
    <property type="entry name" value="NAD(P)-binding Rossmann-like Domain"/>
    <property type="match status" value="2"/>
</dbReference>
<name>A0A2N9HKW6_FAGSY</name>
<dbReference type="InterPro" id="IPR020904">
    <property type="entry name" value="Sc_DH/Rdtase_CS"/>
</dbReference>
<accession>A0A2N9HKW6</accession>
<dbReference type="AlphaFoldDB" id="A0A2N9HKW6"/>
<dbReference type="CDD" id="cd05233">
    <property type="entry name" value="SDR_c"/>
    <property type="match status" value="1"/>
</dbReference>
<dbReference type="InterPro" id="IPR036291">
    <property type="entry name" value="NAD(P)-bd_dom_sf"/>
</dbReference>
<dbReference type="Pfam" id="PF13561">
    <property type="entry name" value="adh_short_C2"/>
    <property type="match status" value="1"/>
</dbReference>
<comment type="similarity">
    <text evidence="1">Belongs to the short-chain dehydrogenases/reductases (SDR) family.</text>
</comment>
<dbReference type="PRINTS" id="PR00081">
    <property type="entry name" value="GDHRDH"/>
</dbReference>
<dbReference type="PANTHER" id="PTHR44375:SF2">
    <property type="entry name" value="BETA-KETOACYL-ACP REDUCTASE-LIKE PROTEIN-RELATED"/>
    <property type="match status" value="1"/>
</dbReference>
<evidence type="ECO:0000256" key="1">
    <source>
        <dbReference type="RuleBase" id="RU000363"/>
    </source>
</evidence>
<dbReference type="Pfam" id="PF00106">
    <property type="entry name" value="adh_short"/>
    <property type="match status" value="1"/>
</dbReference>
<dbReference type="SUPFAM" id="SSF51735">
    <property type="entry name" value="NAD(P)-binding Rossmann-fold domains"/>
    <property type="match status" value="1"/>
</dbReference>
<dbReference type="PRINTS" id="PR00080">
    <property type="entry name" value="SDRFAMILY"/>
</dbReference>
<gene>
    <name evidence="2" type="ORF">FSB_LOCUS40121</name>
</gene>
<proteinExistence type="inferred from homology"/>
<dbReference type="EMBL" id="OIVN01003580">
    <property type="protein sequence ID" value="SPD12239.1"/>
    <property type="molecule type" value="Genomic_DNA"/>
</dbReference>
<protein>
    <submittedName>
        <fullName evidence="2">Uncharacterized protein</fullName>
    </submittedName>
</protein>
<dbReference type="PANTHER" id="PTHR44375">
    <property type="entry name" value="BETA-KETOACYL-ACP REDUCTASE-LIKE PROTEIN-RELATED"/>
    <property type="match status" value="1"/>
</dbReference>
<organism evidence="2">
    <name type="scientific">Fagus sylvatica</name>
    <name type="common">Beechnut</name>
    <dbReference type="NCBI Taxonomy" id="28930"/>
    <lineage>
        <taxon>Eukaryota</taxon>
        <taxon>Viridiplantae</taxon>
        <taxon>Streptophyta</taxon>
        <taxon>Embryophyta</taxon>
        <taxon>Tracheophyta</taxon>
        <taxon>Spermatophyta</taxon>
        <taxon>Magnoliopsida</taxon>
        <taxon>eudicotyledons</taxon>
        <taxon>Gunneridae</taxon>
        <taxon>Pentapetalae</taxon>
        <taxon>rosids</taxon>
        <taxon>fabids</taxon>
        <taxon>Fagales</taxon>
        <taxon>Fagaceae</taxon>
        <taxon>Fagus</taxon>
    </lineage>
</organism>
<evidence type="ECO:0000313" key="2">
    <source>
        <dbReference type="EMBL" id="SPD12239.1"/>
    </source>
</evidence>
<dbReference type="InterPro" id="IPR002347">
    <property type="entry name" value="SDR_fam"/>
</dbReference>